<proteinExistence type="predicted"/>
<evidence type="ECO:0000313" key="1">
    <source>
        <dbReference type="EMBL" id="KIK49950.1"/>
    </source>
</evidence>
<dbReference type="Proteomes" id="UP000053593">
    <property type="component" value="Unassembled WGS sequence"/>
</dbReference>
<feature type="non-terminal residue" evidence="1">
    <location>
        <position position="1"/>
    </location>
</feature>
<organism evidence="1 2">
    <name type="scientific">Collybiopsis luxurians FD-317 M1</name>
    <dbReference type="NCBI Taxonomy" id="944289"/>
    <lineage>
        <taxon>Eukaryota</taxon>
        <taxon>Fungi</taxon>
        <taxon>Dikarya</taxon>
        <taxon>Basidiomycota</taxon>
        <taxon>Agaricomycotina</taxon>
        <taxon>Agaricomycetes</taxon>
        <taxon>Agaricomycetidae</taxon>
        <taxon>Agaricales</taxon>
        <taxon>Marasmiineae</taxon>
        <taxon>Omphalotaceae</taxon>
        <taxon>Collybiopsis</taxon>
        <taxon>Collybiopsis luxurians</taxon>
    </lineage>
</organism>
<dbReference type="AlphaFoldDB" id="A0A0D0AIK3"/>
<dbReference type="OrthoDB" id="2266637at2759"/>
<name>A0A0D0AIK3_9AGAR</name>
<evidence type="ECO:0000313" key="2">
    <source>
        <dbReference type="Proteomes" id="UP000053593"/>
    </source>
</evidence>
<sequence length="52" mass="5650">FGQAPPGETPEMTTGYSCGDHWSILPALSLDGYIALRVVQDSVDSTELYDFV</sequence>
<reference evidence="1 2" key="1">
    <citation type="submission" date="2014-04" db="EMBL/GenBank/DDBJ databases">
        <title>Evolutionary Origins and Diversification of the Mycorrhizal Mutualists.</title>
        <authorList>
            <consortium name="DOE Joint Genome Institute"/>
            <consortium name="Mycorrhizal Genomics Consortium"/>
            <person name="Kohler A."/>
            <person name="Kuo A."/>
            <person name="Nagy L.G."/>
            <person name="Floudas D."/>
            <person name="Copeland A."/>
            <person name="Barry K.W."/>
            <person name="Cichocki N."/>
            <person name="Veneault-Fourrey C."/>
            <person name="LaButti K."/>
            <person name="Lindquist E.A."/>
            <person name="Lipzen A."/>
            <person name="Lundell T."/>
            <person name="Morin E."/>
            <person name="Murat C."/>
            <person name="Riley R."/>
            <person name="Ohm R."/>
            <person name="Sun H."/>
            <person name="Tunlid A."/>
            <person name="Henrissat B."/>
            <person name="Grigoriev I.V."/>
            <person name="Hibbett D.S."/>
            <person name="Martin F."/>
        </authorList>
    </citation>
    <scope>NUCLEOTIDE SEQUENCE [LARGE SCALE GENOMIC DNA]</scope>
    <source>
        <strain evidence="1 2">FD-317 M1</strain>
    </source>
</reference>
<feature type="non-terminal residue" evidence="1">
    <location>
        <position position="52"/>
    </location>
</feature>
<accession>A0A0D0AIK3</accession>
<keyword evidence="2" id="KW-1185">Reference proteome</keyword>
<dbReference type="HOGENOM" id="CLU_3092944_0_0_1"/>
<protein>
    <submittedName>
        <fullName evidence="1">Uncharacterized protein</fullName>
    </submittedName>
</protein>
<gene>
    <name evidence="1" type="ORF">GYMLUDRAFT_115850</name>
</gene>
<dbReference type="EMBL" id="KN834950">
    <property type="protein sequence ID" value="KIK49950.1"/>
    <property type="molecule type" value="Genomic_DNA"/>
</dbReference>